<dbReference type="EMBL" id="DRYK01000026">
    <property type="protein sequence ID" value="HHP67515.1"/>
    <property type="molecule type" value="Genomic_DNA"/>
</dbReference>
<proteinExistence type="predicted"/>
<organism evidence="1">
    <name type="scientific">Thermogladius calderae</name>
    <dbReference type="NCBI Taxonomy" id="1200300"/>
    <lineage>
        <taxon>Archaea</taxon>
        <taxon>Thermoproteota</taxon>
        <taxon>Thermoprotei</taxon>
        <taxon>Desulfurococcales</taxon>
        <taxon>Desulfurococcaceae</taxon>
        <taxon>Thermogladius</taxon>
    </lineage>
</organism>
<comment type="caution">
    <text evidence="1">The sequence shown here is derived from an EMBL/GenBank/DDBJ whole genome shotgun (WGS) entry which is preliminary data.</text>
</comment>
<sequence>MAYIPRGVHPRVFNNMIRDLRGRGLWAERHSYSMRVMYEGRFVASLHFYPGYNIVEVRLYAESPQLNEKLKSLINGVIAQYLPEYRVDVKVIR</sequence>
<protein>
    <recommendedName>
        <fullName evidence="2">DUF721 domain-containing protein</fullName>
    </recommendedName>
</protein>
<evidence type="ECO:0008006" key="2">
    <source>
        <dbReference type="Google" id="ProtNLM"/>
    </source>
</evidence>
<accession>A0A7J3XY85</accession>
<dbReference type="AlphaFoldDB" id="A0A7J3XY85"/>
<name>A0A7J3XY85_9CREN</name>
<evidence type="ECO:0000313" key="1">
    <source>
        <dbReference type="EMBL" id="HHP67515.1"/>
    </source>
</evidence>
<reference evidence="1" key="1">
    <citation type="journal article" date="2020" name="mSystems">
        <title>Genome- and Community-Level Interaction Insights into Carbon Utilization and Element Cycling Functions of Hydrothermarchaeota in Hydrothermal Sediment.</title>
        <authorList>
            <person name="Zhou Z."/>
            <person name="Liu Y."/>
            <person name="Xu W."/>
            <person name="Pan J."/>
            <person name="Luo Z.H."/>
            <person name="Li M."/>
        </authorList>
    </citation>
    <scope>NUCLEOTIDE SEQUENCE [LARGE SCALE GENOMIC DNA]</scope>
    <source>
        <strain evidence="1">SpSt-110</strain>
    </source>
</reference>
<gene>
    <name evidence="1" type="ORF">ENM60_01790</name>
</gene>